<dbReference type="AlphaFoldDB" id="A0A1G6RH19"/>
<dbReference type="InterPro" id="IPR057247">
    <property type="entry name" value="CARBOXYPEPT_ZN_2"/>
</dbReference>
<dbReference type="Gene3D" id="3.40.630.10">
    <property type="entry name" value="Zn peptidases"/>
    <property type="match status" value="1"/>
</dbReference>
<keyword evidence="15" id="KW-1185">Reference proteome</keyword>
<dbReference type="InterPro" id="IPR000834">
    <property type="entry name" value="Peptidase_M14"/>
</dbReference>
<comment type="cofactor">
    <cofactor evidence="1">
        <name>Zn(2+)</name>
        <dbReference type="ChEBI" id="CHEBI:29105"/>
    </cofactor>
</comment>
<sequence>MQSHRWWTAVWMTALLILCVPFVAVGQSDSKAVDSGQKEPQIYRIDDVTTKEERTQIAGSGASIDQVGKDYVVVTADQATADELKQQGFAMRQMMTAQDFPVADSDYHNYDEMVAEIDRAAEDHPEIVKKFSIGRSYEGRELWAVKISDQPDTDEDEPEVLFTGQHHAREHLTVEMTLSVLKMFTDSYGKDEQLTELVNNREIFIIFSVNPDGSEYDIRDGTYKHWRKNRQPNGSLSVGTDLNRNYGYQWGCCGGSSGDPSSQTYRGAEPFSAPETARVRDFINSRVVDGEQQIKTAITFHTYSELILWPYGYTYEDVPEDMDAEDYQIFSAMGHAMAETNGYQPMQASDLYITDGDMTDWAYGKHGIFAFTFEMYPKDSVPGFYPPDEVIEEQTERNREAVLYITEKAGCPREAIGEGCTTK</sequence>
<comment type="similarity">
    <text evidence="2 12">Belongs to the peptidase M14 family.</text>
</comment>
<organism evidence="14 15">
    <name type="scientific">Melghirimyces thermohalophilus</name>
    <dbReference type="NCBI Taxonomy" id="1236220"/>
    <lineage>
        <taxon>Bacteria</taxon>
        <taxon>Bacillati</taxon>
        <taxon>Bacillota</taxon>
        <taxon>Bacilli</taxon>
        <taxon>Bacillales</taxon>
        <taxon>Thermoactinomycetaceae</taxon>
        <taxon>Melghirimyces</taxon>
    </lineage>
</organism>
<dbReference type="EMBL" id="FMZA01000028">
    <property type="protein sequence ID" value="SDD03922.1"/>
    <property type="molecule type" value="Genomic_DNA"/>
</dbReference>
<dbReference type="GO" id="GO:0005615">
    <property type="term" value="C:extracellular space"/>
    <property type="evidence" value="ECO:0007669"/>
    <property type="project" value="TreeGrafter"/>
</dbReference>
<dbReference type="EC" id="3.4.17.18" evidence="11"/>
<accession>A0A1G6RH19</accession>
<comment type="catalytic activity">
    <reaction evidence="10">
        <text>Releases a C-terminal residue, which may be hydrophobic or positively charged.</text>
        <dbReference type="EC" id="3.4.17.18"/>
    </reaction>
</comment>
<dbReference type="SUPFAM" id="SSF53187">
    <property type="entry name" value="Zn-dependent exopeptidases"/>
    <property type="match status" value="1"/>
</dbReference>
<evidence type="ECO:0000313" key="14">
    <source>
        <dbReference type="EMBL" id="SDD03922.1"/>
    </source>
</evidence>
<evidence type="ECO:0000256" key="7">
    <source>
        <dbReference type="ARBA" id="ARBA00022801"/>
    </source>
</evidence>
<evidence type="ECO:0000256" key="8">
    <source>
        <dbReference type="ARBA" id="ARBA00022833"/>
    </source>
</evidence>
<keyword evidence="3 14" id="KW-0121">Carboxypeptidase</keyword>
<evidence type="ECO:0000256" key="11">
    <source>
        <dbReference type="ARBA" id="ARBA00066554"/>
    </source>
</evidence>
<reference evidence="14 15" key="1">
    <citation type="submission" date="2016-10" db="EMBL/GenBank/DDBJ databases">
        <authorList>
            <person name="de Groot N.N."/>
        </authorList>
    </citation>
    <scope>NUCLEOTIDE SEQUENCE [LARGE SCALE GENOMIC DNA]</scope>
    <source>
        <strain evidence="14 15">DSM 45514</strain>
    </source>
</reference>
<evidence type="ECO:0000256" key="1">
    <source>
        <dbReference type="ARBA" id="ARBA00001947"/>
    </source>
</evidence>
<evidence type="ECO:0000256" key="6">
    <source>
        <dbReference type="ARBA" id="ARBA00022729"/>
    </source>
</evidence>
<keyword evidence="9" id="KW-0482">Metalloprotease</keyword>
<dbReference type="RefSeq" id="WP_218119256.1">
    <property type="nucleotide sequence ID" value="NZ_FMZA01000028.1"/>
</dbReference>
<evidence type="ECO:0000259" key="13">
    <source>
        <dbReference type="PROSITE" id="PS52035"/>
    </source>
</evidence>
<dbReference type="PROSITE" id="PS52035">
    <property type="entry name" value="PEPTIDASE_M14"/>
    <property type="match status" value="1"/>
</dbReference>
<dbReference type="GO" id="GO:0008270">
    <property type="term" value="F:zinc ion binding"/>
    <property type="evidence" value="ECO:0007669"/>
    <property type="project" value="InterPro"/>
</dbReference>
<name>A0A1G6RH19_9BACL</name>
<dbReference type="GO" id="GO:0004181">
    <property type="term" value="F:metallocarboxypeptidase activity"/>
    <property type="evidence" value="ECO:0007669"/>
    <property type="project" value="InterPro"/>
</dbReference>
<evidence type="ECO:0000313" key="15">
    <source>
        <dbReference type="Proteomes" id="UP000199387"/>
    </source>
</evidence>
<protein>
    <recommendedName>
        <fullName evidence="11">carboxypeptidase T</fullName>
        <ecNumber evidence="11">3.4.17.18</ecNumber>
    </recommendedName>
</protein>
<dbReference type="FunFam" id="3.40.630.10:FF:000084">
    <property type="entry name" value="Carboxypeptidase B2"/>
    <property type="match status" value="1"/>
</dbReference>
<gene>
    <name evidence="14" type="ORF">SAMN04488112_12827</name>
</gene>
<dbReference type="Proteomes" id="UP000199387">
    <property type="component" value="Unassembled WGS sequence"/>
</dbReference>
<dbReference type="STRING" id="1236220.SAMN04488112_12827"/>
<evidence type="ECO:0000256" key="10">
    <source>
        <dbReference type="ARBA" id="ARBA00050859"/>
    </source>
</evidence>
<keyword evidence="8" id="KW-0862">Zinc</keyword>
<evidence type="ECO:0000256" key="5">
    <source>
        <dbReference type="ARBA" id="ARBA00022723"/>
    </source>
</evidence>
<dbReference type="PANTHER" id="PTHR11705">
    <property type="entry name" value="PROTEASE FAMILY M14 CARBOXYPEPTIDASE A,B"/>
    <property type="match status" value="1"/>
</dbReference>
<evidence type="ECO:0000256" key="12">
    <source>
        <dbReference type="PROSITE-ProRule" id="PRU01379"/>
    </source>
</evidence>
<proteinExistence type="inferred from homology"/>
<evidence type="ECO:0000256" key="2">
    <source>
        <dbReference type="ARBA" id="ARBA00005988"/>
    </source>
</evidence>
<dbReference type="SMART" id="SM00631">
    <property type="entry name" value="Zn_pept"/>
    <property type="match status" value="1"/>
</dbReference>
<feature type="active site" description="Proton donor/acceptor" evidence="12">
    <location>
        <position position="374"/>
    </location>
</feature>
<keyword evidence="6" id="KW-0732">Signal</keyword>
<dbReference type="CDD" id="cd03859">
    <property type="entry name" value="M14_CPT"/>
    <property type="match status" value="1"/>
</dbReference>
<dbReference type="InterPro" id="IPR057246">
    <property type="entry name" value="CARBOXYPEPT_ZN_1"/>
</dbReference>
<keyword evidence="7" id="KW-0378">Hydrolase</keyword>
<evidence type="ECO:0000256" key="9">
    <source>
        <dbReference type="ARBA" id="ARBA00023049"/>
    </source>
</evidence>
<dbReference type="PROSITE" id="PS00132">
    <property type="entry name" value="CARBOXYPEPT_ZN_1"/>
    <property type="match status" value="1"/>
</dbReference>
<keyword evidence="4" id="KW-0645">Protease</keyword>
<dbReference type="PANTHER" id="PTHR11705:SF143">
    <property type="entry name" value="SLL0236 PROTEIN"/>
    <property type="match status" value="1"/>
</dbReference>
<dbReference type="InterPro" id="IPR033810">
    <property type="entry name" value="Carboxypeptidase_T"/>
</dbReference>
<keyword evidence="5" id="KW-0479">Metal-binding</keyword>
<evidence type="ECO:0000256" key="3">
    <source>
        <dbReference type="ARBA" id="ARBA00022645"/>
    </source>
</evidence>
<dbReference type="PRINTS" id="PR00765">
    <property type="entry name" value="CRBOXYPTASEA"/>
</dbReference>
<evidence type="ECO:0000256" key="4">
    <source>
        <dbReference type="ARBA" id="ARBA00022670"/>
    </source>
</evidence>
<dbReference type="GO" id="GO:0006508">
    <property type="term" value="P:proteolysis"/>
    <property type="evidence" value="ECO:0007669"/>
    <property type="project" value="UniProtKB-KW"/>
</dbReference>
<dbReference type="PROSITE" id="PS00133">
    <property type="entry name" value="CARBOXYPEPT_ZN_2"/>
    <property type="match status" value="1"/>
</dbReference>
<feature type="domain" description="Peptidase M14" evidence="13">
    <location>
        <begin position="106"/>
        <end position="409"/>
    </location>
</feature>
<dbReference type="Pfam" id="PF00246">
    <property type="entry name" value="Peptidase_M14"/>
    <property type="match status" value="1"/>
</dbReference>